<sequence length="83" mass="9010">MLSDSRGSAIDTSDFCARHSPASSLRTRPPLLETRSARDRHAGGNAQLGAQINVPLSRAWSVVDPKSQELHHTLAMRPLLPQA</sequence>
<reference evidence="2 3" key="1">
    <citation type="journal article" date="2012" name="Science">
        <title>The Paleozoic origin of enzymatic lignin decomposition reconstructed from 31 fungal genomes.</title>
        <authorList>
            <person name="Floudas D."/>
            <person name="Binder M."/>
            <person name="Riley R."/>
            <person name="Barry K."/>
            <person name="Blanchette R.A."/>
            <person name="Henrissat B."/>
            <person name="Martinez A.T."/>
            <person name="Otillar R."/>
            <person name="Spatafora J.W."/>
            <person name="Yadav J.S."/>
            <person name="Aerts A."/>
            <person name="Benoit I."/>
            <person name="Boyd A."/>
            <person name="Carlson A."/>
            <person name="Copeland A."/>
            <person name="Coutinho P.M."/>
            <person name="de Vries R.P."/>
            <person name="Ferreira P."/>
            <person name="Findley K."/>
            <person name="Foster B."/>
            <person name="Gaskell J."/>
            <person name="Glotzer D."/>
            <person name="Gorecki P."/>
            <person name="Heitman J."/>
            <person name="Hesse C."/>
            <person name="Hori C."/>
            <person name="Igarashi K."/>
            <person name="Jurgens J.A."/>
            <person name="Kallen N."/>
            <person name="Kersten P."/>
            <person name="Kohler A."/>
            <person name="Kuees U."/>
            <person name="Kumar T.K.A."/>
            <person name="Kuo A."/>
            <person name="LaButti K."/>
            <person name="Larrondo L.F."/>
            <person name="Lindquist E."/>
            <person name="Ling A."/>
            <person name="Lombard V."/>
            <person name="Lucas S."/>
            <person name="Lundell T."/>
            <person name="Martin R."/>
            <person name="McLaughlin D.J."/>
            <person name="Morgenstern I."/>
            <person name="Morin E."/>
            <person name="Murat C."/>
            <person name="Nagy L.G."/>
            <person name="Nolan M."/>
            <person name="Ohm R.A."/>
            <person name="Patyshakuliyeva A."/>
            <person name="Rokas A."/>
            <person name="Ruiz-Duenas F.J."/>
            <person name="Sabat G."/>
            <person name="Salamov A."/>
            <person name="Samejima M."/>
            <person name="Schmutz J."/>
            <person name="Slot J.C."/>
            <person name="St John F."/>
            <person name="Stenlid J."/>
            <person name="Sun H."/>
            <person name="Sun S."/>
            <person name="Syed K."/>
            <person name="Tsang A."/>
            <person name="Wiebenga A."/>
            <person name="Young D."/>
            <person name="Pisabarro A."/>
            <person name="Eastwood D.C."/>
            <person name="Martin F."/>
            <person name="Cullen D."/>
            <person name="Grigoriev I.V."/>
            <person name="Hibbett D.S."/>
        </authorList>
    </citation>
    <scope>NUCLEOTIDE SEQUENCE [LARGE SCALE GENOMIC DNA]</scope>
    <source>
        <strain evidence="2 3">MD-104</strain>
    </source>
</reference>
<organism evidence="2 3">
    <name type="scientific">Wolfiporia cocos (strain MD-104)</name>
    <name type="common">Brown rot fungus</name>
    <dbReference type="NCBI Taxonomy" id="742152"/>
    <lineage>
        <taxon>Eukaryota</taxon>
        <taxon>Fungi</taxon>
        <taxon>Dikarya</taxon>
        <taxon>Basidiomycota</taxon>
        <taxon>Agaricomycotina</taxon>
        <taxon>Agaricomycetes</taxon>
        <taxon>Polyporales</taxon>
        <taxon>Phaeolaceae</taxon>
        <taxon>Wolfiporia</taxon>
    </lineage>
</organism>
<gene>
    <name evidence="2" type="ORF">WOLCODRAFT_137201</name>
</gene>
<accession>A0A2H3JWM6</accession>
<evidence type="ECO:0000256" key="1">
    <source>
        <dbReference type="SAM" id="MobiDB-lite"/>
    </source>
</evidence>
<name>A0A2H3JWM6_WOLCO</name>
<proteinExistence type="predicted"/>
<dbReference type="EMBL" id="KB468113">
    <property type="protein sequence ID" value="PCH41124.1"/>
    <property type="molecule type" value="Genomic_DNA"/>
</dbReference>
<protein>
    <submittedName>
        <fullName evidence="2">Uncharacterized protein</fullName>
    </submittedName>
</protein>
<evidence type="ECO:0000313" key="3">
    <source>
        <dbReference type="Proteomes" id="UP000218811"/>
    </source>
</evidence>
<dbReference type="Proteomes" id="UP000218811">
    <property type="component" value="Unassembled WGS sequence"/>
</dbReference>
<evidence type="ECO:0000313" key="2">
    <source>
        <dbReference type="EMBL" id="PCH41124.1"/>
    </source>
</evidence>
<dbReference type="AlphaFoldDB" id="A0A2H3JWM6"/>
<keyword evidence="3" id="KW-1185">Reference proteome</keyword>
<feature type="region of interest" description="Disordered" evidence="1">
    <location>
        <begin position="1"/>
        <end position="31"/>
    </location>
</feature>